<evidence type="ECO:0000313" key="1">
    <source>
        <dbReference type="EMBL" id="WLR43167.1"/>
    </source>
</evidence>
<keyword evidence="2" id="KW-1185">Reference proteome</keyword>
<dbReference type="Pfam" id="PF11148">
    <property type="entry name" value="DUF2922"/>
    <property type="match status" value="1"/>
</dbReference>
<accession>A0ABY9JUV5</accession>
<name>A0ABY9JUV5_9BACI</name>
<gene>
    <name evidence="1" type="ORF">LC087_02895</name>
</gene>
<protein>
    <submittedName>
        <fullName evidence="1">DUF2922 domain-containing protein</fullName>
    </submittedName>
</protein>
<organism evidence="1 2">
    <name type="scientific">Bacillus carboniphilus</name>
    <dbReference type="NCBI Taxonomy" id="86663"/>
    <lineage>
        <taxon>Bacteria</taxon>
        <taxon>Bacillati</taxon>
        <taxon>Bacillota</taxon>
        <taxon>Bacilli</taxon>
        <taxon>Bacillales</taxon>
        <taxon>Bacillaceae</taxon>
        <taxon>Bacillus</taxon>
    </lineage>
</organism>
<dbReference type="Proteomes" id="UP001197974">
    <property type="component" value="Chromosome"/>
</dbReference>
<proteinExistence type="predicted"/>
<dbReference type="RefSeq" id="WP_226538992.1">
    <property type="nucleotide sequence ID" value="NZ_CP129013.1"/>
</dbReference>
<evidence type="ECO:0000313" key="2">
    <source>
        <dbReference type="Proteomes" id="UP001197974"/>
    </source>
</evidence>
<dbReference type="InterPro" id="IPR021321">
    <property type="entry name" value="DUF2922"/>
</dbReference>
<dbReference type="EMBL" id="CP129013">
    <property type="protein sequence ID" value="WLR43167.1"/>
    <property type="molecule type" value="Genomic_DNA"/>
</dbReference>
<sequence length="72" mass="8032">MSKKLEMKFLNETGKTITITVDEPKGALPVEEVDDAMDTILTNDIFFANGGKLVSKKEARIVERNVNTIFSE</sequence>
<reference evidence="1 2" key="1">
    <citation type="submission" date="2023-06" db="EMBL/GenBank/DDBJ databases">
        <title>Five Gram-positive bacteria isolated from mangrove sediments in Shenzhen, Guangdong, China.</title>
        <authorList>
            <person name="Yu S."/>
            <person name="Zheng W."/>
            <person name="Huang Y."/>
        </authorList>
    </citation>
    <scope>NUCLEOTIDE SEQUENCE [LARGE SCALE GENOMIC DNA]</scope>
    <source>
        <strain evidence="1 2">SaN35-3</strain>
    </source>
</reference>